<feature type="region of interest" description="Disordered" evidence="1">
    <location>
        <begin position="75"/>
        <end position="115"/>
    </location>
</feature>
<gene>
    <name evidence="2" type="ORF">SAMN05660330_02514</name>
</gene>
<evidence type="ECO:0008006" key="4">
    <source>
        <dbReference type="Google" id="ProtNLM"/>
    </source>
</evidence>
<evidence type="ECO:0000313" key="3">
    <source>
        <dbReference type="Proteomes" id="UP000199073"/>
    </source>
</evidence>
<dbReference type="Proteomes" id="UP000199073">
    <property type="component" value="Unassembled WGS sequence"/>
</dbReference>
<dbReference type="OrthoDB" id="5435745at2"/>
<dbReference type="STRING" id="91360.SAMN05660330_02514"/>
<organism evidence="2 3">
    <name type="scientific">Desulforhopalus singaporensis</name>
    <dbReference type="NCBI Taxonomy" id="91360"/>
    <lineage>
        <taxon>Bacteria</taxon>
        <taxon>Pseudomonadati</taxon>
        <taxon>Thermodesulfobacteriota</taxon>
        <taxon>Desulfobulbia</taxon>
        <taxon>Desulfobulbales</taxon>
        <taxon>Desulfocapsaceae</taxon>
        <taxon>Desulforhopalus</taxon>
    </lineage>
</organism>
<reference evidence="2 3" key="1">
    <citation type="submission" date="2016-10" db="EMBL/GenBank/DDBJ databases">
        <authorList>
            <person name="de Groot N.N."/>
        </authorList>
    </citation>
    <scope>NUCLEOTIDE SEQUENCE [LARGE SCALE GENOMIC DNA]</scope>
    <source>
        <strain evidence="2 3">DSM 12130</strain>
    </source>
</reference>
<name>A0A1H0S3B0_9BACT</name>
<evidence type="ECO:0000256" key="1">
    <source>
        <dbReference type="SAM" id="MobiDB-lite"/>
    </source>
</evidence>
<proteinExistence type="predicted"/>
<evidence type="ECO:0000313" key="2">
    <source>
        <dbReference type="EMBL" id="SDP36200.1"/>
    </source>
</evidence>
<accession>A0A1H0S3B0</accession>
<protein>
    <recommendedName>
        <fullName evidence="4">TraK protein</fullName>
    </recommendedName>
</protein>
<dbReference type="Pfam" id="PF17273">
    <property type="entry name" value="DUF5338"/>
    <property type="match status" value="1"/>
</dbReference>
<sequence length="115" mass="13491">MQDLPIRSNCHTQFLVVKDYVTRQLERQQPVKRIWKYLKDQGKITMSYQAFWACCMNPDDPTPFSKKAKVKIKRQVSGADTVPIDPPAKPQRRFEHDPTPLPVDFDFNEKKKEGK</sequence>
<dbReference type="RefSeq" id="WP_092223341.1">
    <property type="nucleotide sequence ID" value="NZ_FNJI01000017.1"/>
</dbReference>
<keyword evidence="3" id="KW-1185">Reference proteome</keyword>
<dbReference type="InterPro" id="IPR035225">
    <property type="entry name" value="DUF5338"/>
</dbReference>
<dbReference type="AlphaFoldDB" id="A0A1H0S3B0"/>
<dbReference type="EMBL" id="FNJI01000017">
    <property type="protein sequence ID" value="SDP36200.1"/>
    <property type="molecule type" value="Genomic_DNA"/>
</dbReference>